<dbReference type="GO" id="GO:0006139">
    <property type="term" value="P:nucleobase-containing compound metabolic process"/>
    <property type="evidence" value="ECO:0007669"/>
    <property type="project" value="InterPro"/>
</dbReference>
<reference evidence="2 3" key="1">
    <citation type="submission" date="2020-08" db="EMBL/GenBank/DDBJ databases">
        <title>Bridging the membrane lipid divide: bacteria of the FCB group superphylum have the potential to synthesize archaeal ether lipids.</title>
        <authorList>
            <person name="Villanueva L."/>
            <person name="Von Meijenfeldt F.A.B."/>
            <person name="Westbye A.B."/>
            <person name="Yadav S."/>
            <person name="Hopmans E.C."/>
            <person name="Dutilh B.E."/>
            <person name="Sinninghe Damste J.S."/>
        </authorList>
    </citation>
    <scope>NUCLEOTIDE SEQUENCE [LARGE SCALE GENOMIC DNA]</scope>
    <source>
        <strain evidence="2">NIOZ-UU82</strain>
    </source>
</reference>
<dbReference type="Proteomes" id="UP000603545">
    <property type="component" value="Unassembled WGS sequence"/>
</dbReference>
<evidence type="ECO:0000313" key="2">
    <source>
        <dbReference type="EMBL" id="MBC8199432.1"/>
    </source>
</evidence>
<evidence type="ECO:0000313" key="3">
    <source>
        <dbReference type="Proteomes" id="UP000603545"/>
    </source>
</evidence>
<dbReference type="CDD" id="cd06142">
    <property type="entry name" value="RNaseD_exo"/>
    <property type="match status" value="1"/>
</dbReference>
<protein>
    <submittedName>
        <fullName evidence="2">Ribonuclease D</fullName>
    </submittedName>
</protein>
<dbReference type="SUPFAM" id="SSF47819">
    <property type="entry name" value="HRDC-like"/>
    <property type="match status" value="2"/>
</dbReference>
<dbReference type="SUPFAM" id="SSF53098">
    <property type="entry name" value="Ribonuclease H-like"/>
    <property type="match status" value="1"/>
</dbReference>
<comment type="caution">
    <text evidence="2">The sequence shown here is derived from an EMBL/GenBank/DDBJ whole genome shotgun (WGS) entry which is preliminary data.</text>
</comment>
<accession>A0A8J6N6J3</accession>
<dbReference type="InterPro" id="IPR036397">
    <property type="entry name" value="RNaseH_sf"/>
</dbReference>
<dbReference type="GO" id="GO:0000166">
    <property type="term" value="F:nucleotide binding"/>
    <property type="evidence" value="ECO:0007669"/>
    <property type="project" value="InterPro"/>
</dbReference>
<dbReference type="GO" id="GO:0003676">
    <property type="term" value="F:nucleic acid binding"/>
    <property type="evidence" value="ECO:0007669"/>
    <property type="project" value="InterPro"/>
</dbReference>
<dbReference type="SMART" id="SM00474">
    <property type="entry name" value="35EXOc"/>
    <property type="match status" value="1"/>
</dbReference>
<dbReference type="InterPro" id="IPR051086">
    <property type="entry name" value="RNase_D-like"/>
</dbReference>
<proteinExistence type="predicted"/>
<organism evidence="2 3">
    <name type="scientific">Candidatus Desulfaltia bathyphila</name>
    <dbReference type="NCBI Taxonomy" id="2841697"/>
    <lineage>
        <taxon>Bacteria</taxon>
        <taxon>Pseudomonadati</taxon>
        <taxon>Thermodesulfobacteriota</taxon>
        <taxon>Desulfobacteria</taxon>
        <taxon>Desulfobacterales</taxon>
        <taxon>Desulfobacterales incertae sedis</taxon>
        <taxon>Candidatus Desulfaltia</taxon>
    </lineage>
</organism>
<evidence type="ECO:0000259" key="1">
    <source>
        <dbReference type="PROSITE" id="PS50967"/>
    </source>
</evidence>
<feature type="domain" description="HRDC" evidence="1">
    <location>
        <begin position="308"/>
        <end position="382"/>
    </location>
</feature>
<feature type="domain" description="HRDC" evidence="1">
    <location>
        <begin position="215"/>
        <end position="295"/>
    </location>
</feature>
<dbReference type="Gene3D" id="3.30.420.10">
    <property type="entry name" value="Ribonuclease H-like superfamily/Ribonuclease H"/>
    <property type="match status" value="1"/>
</dbReference>
<sequence length="382" mass="44094">MKNYDSLNYQIINTPSKLEDIALLLKKEKTIAVDLEADSMFHFKEKVCLVQIAAKRINVVIDTLQIKDLSLLKPFFENRDIKKIFHGADYDVRSLYRDFRIKINNLFDTQLACMFLGIKGTGLDAVLQQRFNVKLNKRFQKKDWSKRPLPDEMVRYAACDVIYLLPLASILEKELAEKGRLSWVYEECAILSKVRPPALNSDPLYLKLKGAGRLNRRYLAVLEHLLQSRRKIAKKKDKPLFKIFSNNSMIKLAEAQPVNLQQLKKSNTLSARQIDMYGNVLVEAINKALNIPENKLPVYPRGKAPVKKPEVEERAKGLKNWRDKKAKILEINPSLVLTNAMINTLAIHNPLDKSDVERIKELKNWQKKEFGEDITGVLRKIK</sequence>
<dbReference type="Pfam" id="PF01612">
    <property type="entry name" value="DNA_pol_A_exo1"/>
    <property type="match status" value="1"/>
</dbReference>
<dbReference type="GO" id="GO:0008408">
    <property type="term" value="F:3'-5' exonuclease activity"/>
    <property type="evidence" value="ECO:0007669"/>
    <property type="project" value="InterPro"/>
</dbReference>
<name>A0A8J6N6J3_9BACT</name>
<dbReference type="Gene3D" id="1.10.150.80">
    <property type="entry name" value="HRDC domain"/>
    <property type="match status" value="2"/>
</dbReference>
<dbReference type="Pfam" id="PF00570">
    <property type="entry name" value="HRDC"/>
    <property type="match status" value="2"/>
</dbReference>
<dbReference type="AlphaFoldDB" id="A0A8J6N6J3"/>
<dbReference type="InterPro" id="IPR002121">
    <property type="entry name" value="HRDC_dom"/>
</dbReference>
<dbReference type="PANTHER" id="PTHR47649:SF1">
    <property type="entry name" value="RIBONUCLEASE D"/>
    <property type="match status" value="1"/>
</dbReference>
<dbReference type="InterPro" id="IPR010997">
    <property type="entry name" value="HRDC-like_sf"/>
</dbReference>
<dbReference type="PANTHER" id="PTHR47649">
    <property type="entry name" value="RIBONUCLEASE D"/>
    <property type="match status" value="1"/>
</dbReference>
<dbReference type="PROSITE" id="PS50967">
    <property type="entry name" value="HRDC"/>
    <property type="match status" value="2"/>
</dbReference>
<dbReference type="InterPro" id="IPR012337">
    <property type="entry name" value="RNaseH-like_sf"/>
</dbReference>
<dbReference type="SMART" id="SM00341">
    <property type="entry name" value="HRDC"/>
    <property type="match status" value="2"/>
</dbReference>
<gene>
    <name evidence="2" type="ORF">H8E80_05215</name>
</gene>
<dbReference type="EMBL" id="JACNLL010000053">
    <property type="protein sequence ID" value="MBC8199432.1"/>
    <property type="molecule type" value="Genomic_DNA"/>
</dbReference>
<dbReference type="InterPro" id="IPR044876">
    <property type="entry name" value="HRDC_dom_sf"/>
</dbReference>
<dbReference type="InterPro" id="IPR002562">
    <property type="entry name" value="3'-5'_exonuclease_dom"/>
</dbReference>